<protein>
    <submittedName>
        <fullName evidence="2">Putative transposase, YhgA-like</fullName>
    </submittedName>
</protein>
<dbReference type="EMBL" id="FQZY01000011">
    <property type="protein sequence ID" value="SHJ55065.1"/>
    <property type="molecule type" value="Genomic_DNA"/>
</dbReference>
<gene>
    <name evidence="2" type="ORF">SAMN02745243_00840</name>
</gene>
<dbReference type="STRING" id="1121950.SAMN02745243_00840"/>
<reference evidence="2 3" key="1">
    <citation type="submission" date="2016-11" db="EMBL/GenBank/DDBJ databases">
        <authorList>
            <person name="Jaros S."/>
            <person name="Januszkiewicz K."/>
            <person name="Wedrychowicz H."/>
        </authorList>
    </citation>
    <scope>NUCLEOTIDE SEQUENCE [LARGE SCALE GENOMIC DNA]</scope>
    <source>
        <strain evidence="2 3">DSM 15480</strain>
    </source>
</reference>
<keyword evidence="3" id="KW-1185">Reference proteome</keyword>
<proteinExistence type="predicted"/>
<name>A0A1M6K7Y6_9FIRM</name>
<dbReference type="InterPro" id="IPR006842">
    <property type="entry name" value="Transposase_31"/>
</dbReference>
<evidence type="ECO:0000259" key="1">
    <source>
        <dbReference type="Pfam" id="PF04754"/>
    </source>
</evidence>
<organism evidence="2 3">
    <name type="scientific">Hespellia stercorisuis DSM 15480</name>
    <dbReference type="NCBI Taxonomy" id="1121950"/>
    <lineage>
        <taxon>Bacteria</taxon>
        <taxon>Bacillati</taxon>
        <taxon>Bacillota</taxon>
        <taxon>Clostridia</taxon>
        <taxon>Lachnospirales</taxon>
        <taxon>Lachnospiraceae</taxon>
        <taxon>Hespellia</taxon>
    </lineage>
</organism>
<feature type="domain" description="Transposase (putative) YhgA-like" evidence="1">
    <location>
        <begin position="62"/>
        <end position="209"/>
    </location>
</feature>
<dbReference type="Pfam" id="PF04754">
    <property type="entry name" value="Transposase_31"/>
    <property type="match status" value="1"/>
</dbReference>
<dbReference type="OrthoDB" id="2066427at2"/>
<sequence>MSRADTAVNIFLGDPEHFADVINHGIFRGQPVIIPDRLVELDTASRKRESISKVRDIIKSYQNNQAVFILIGIENQTTIHYAMPLRIMDYDSRSYEKQRRAISARHHKAKDLVGNSDEYISGFSKSDRLIPVITLVVYYGNKAWDGATDLHGILDIPDELRPFKDWIGNYKMHLLEVARINDEDLDSYSDDLKCVFGFIKYQKDKQALRDFIYKNEKLFSNVPVETCEAIQEATHLNEIEKYIEKEQEGVNMCVAIQEMIEDGRTEGEVRKLIEQTCKKLRKRQTAETIADALEEDPAYIQSIVEAAQKYAPDYDLDLIFQDFVK</sequence>
<dbReference type="Proteomes" id="UP000184301">
    <property type="component" value="Unassembled WGS sequence"/>
</dbReference>
<dbReference type="RefSeq" id="WP_073105676.1">
    <property type="nucleotide sequence ID" value="NZ_FQZY01000011.1"/>
</dbReference>
<accession>A0A1M6K7Y6</accession>
<dbReference type="AlphaFoldDB" id="A0A1M6K7Y6"/>
<evidence type="ECO:0000313" key="3">
    <source>
        <dbReference type="Proteomes" id="UP000184301"/>
    </source>
</evidence>
<evidence type="ECO:0000313" key="2">
    <source>
        <dbReference type="EMBL" id="SHJ55065.1"/>
    </source>
</evidence>